<evidence type="ECO:0000256" key="1">
    <source>
        <dbReference type="SAM" id="MobiDB-lite"/>
    </source>
</evidence>
<dbReference type="OrthoDB" id="3763345at2759"/>
<dbReference type="AlphaFoldDB" id="A0A8E2EPF2"/>
<organism evidence="2 3">
    <name type="scientific">Glonium stellatum</name>
    <dbReference type="NCBI Taxonomy" id="574774"/>
    <lineage>
        <taxon>Eukaryota</taxon>
        <taxon>Fungi</taxon>
        <taxon>Dikarya</taxon>
        <taxon>Ascomycota</taxon>
        <taxon>Pezizomycotina</taxon>
        <taxon>Dothideomycetes</taxon>
        <taxon>Pleosporomycetidae</taxon>
        <taxon>Gloniales</taxon>
        <taxon>Gloniaceae</taxon>
        <taxon>Glonium</taxon>
    </lineage>
</organism>
<evidence type="ECO:0000313" key="2">
    <source>
        <dbReference type="EMBL" id="OCL02213.1"/>
    </source>
</evidence>
<dbReference type="EMBL" id="KV750984">
    <property type="protein sequence ID" value="OCL02213.1"/>
    <property type="molecule type" value="Genomic_DNA"/>
</dbReference>
<gene>
    <name evidence="2" type="ORF">AOQ84DRAFT_191084</name>
</gene>
<accession>A0A8E2EPF2</accession>
<dbReference type="Proteomes" id="UP000250140">
    <property type="component" value="Unassembled WGS sequence"/>
</dbReference>
<sequence length="312" mass="34714">MHGLNMTTTTLISQLEALFRRVEAMRDKIQTAQIRPAKSQLEKFETLAIKLTEAATKVSEEIRALTNAHTKRPSEQGSNLVSQAQSSRESVANGQLNLAILRRNLTLIFEGPKDSALDSSQIKARKKVIRERCKTICGLDPDTVLMWAVAFAPTVWTAGTMSTDTFDYLVEELDSEESHTWPSDMYKVLHTLGAEEPLRGCNAYHDFVKAIDDRAVSPSNSGRPRKRMRAEDREEVLYLKFRGLLSFLQQHEASGSDLKMICPWGGVPVPFIDVNLESSLGLSGRLEFTLQSSKALIRHILASSAATAEVSH</sequence>
<feature type="compositionally biased region" description="Polar residues" evidence="1">
    <location>
        <begin position="75"/>
        <end position="86"/>
    </location>
</feature>
<proteinExistence type="predicted"/>
<name>A0A8E2EPF2_9PEZI</name>
<protein>
    <submittedName>
        <fullName evidence="2">Uncharacterized protein</fullName>
    </submittedName>
</protein>
<reference evidence="2 3" key="1">
    <citation type="journal article" date="2016" name="Nat. Commun.">
        <title>Ectomycorrhizal ecology is imprinted in the genome of the dominant symbiotic fungus Cenococcum geophilum.</title>
        <authorList>
            <consortium name="DOE Joint Genome Institute"/>
            <person name="Peter M."/>
            <person name="Kohler A."/>
            <person name="Ohm R.A."/>
            <person name="Kuo A."/>
            <person name="Krutzmann J."/>
            <person name="Morin E."/>
            <person name="Arend M."/>
            <person name="Barry K.W."/>
            <person name="Binder M."/>
            <person name="Choi C."/>
            <person name="Clum A."/>
            <person name="Copeland A."/>
            <person name="Grisel N."/>
            <person name="Haridas S."/>
            <person name="Kipfer T."/>
            <person name="LaButti K."/>
            <person name="Lindquist E."/>
            <person name="Lipzen A."/>
            <person name="Maire R."/>
            <person name="Meier B."/>
            <person name="Mihaltcheva S."/>
            <person name="Molinier V."/>
            <person name="Murat C."/>
            <person name="Poggeler S."/>
            <person name="Quandt C.A."/>
            <person name="Sperisen C."/>
            <person name="Tritt A."/>
            <person name="Tisserant E."/>
            <person name="Crous P.W."/>
            <person name="Henrissat B."/>
            <person name="Nehls U."/>
            <person name="Egli S."/>
            <person name="Spatafora J.W."/>
            <person name="Grigoriev I.V."/>
            <person name="Martin F.M."/>
        </authorList>
    </citation>
    <scope>NUCLEOTIDE SEQUENCE [LARGE SCALE GENOMIC DNA]</scope>
    <source>
        <strain evidence="2 3">CBS 207.34</strain>
    </source>
</reference>
<feature type="region of interest" description="Disordered" evidence="1">
    <location>
        <begin position="67"/>
        <end position="86"/>
    </location>
</feature>
<keyword evidence="3" id="KW-1185">Reference proteome</keyword>
<evidence type="ECO:0000313" key="3">
    <source>
        <dbReference type="Proteomes" id="UP000250140"/>
    </source>
</evidence>